<name>A0A0W7X3E1_9ACTN</name>
<dbReference type="GO" id="GO:0003677">
    <property type="term" value="F:DNA binding"/>
    <property type="evidence" value="ECO:0007669"/>
    <property type="project" value="UniProtKB-UniRule"/>
</dbReference>
<dbReference type="InterPro" id="IPR044068">
    <property type="entry name" value="CB"/>
</dbReference>
<feature type="compositionally biased region" description="Basic residues" evidence="5">
    <location>
        <begin position="165"/>
        <end position="174"/>
    </location>
</feature>
<dbReference type="InterPro" id="IPR002104">
    <property type="entry name" value="Integrase_catalytic"/>
</dbReference>
<dbReference type="OrthoDB" id="3216232at2"/>
<dbReference type="STRING" id="1765722.AT728_16525"/>
<comment type="caution">
    <text evidence="8">The sequence shown here is derived from an EMBL/GenBank/DDBJ whole genome shotgun (WGS) entry which is preliminary data.</text>
</comment>
<proteinExistence type="predicted"/>
<accession>A0A0W7X3E1</accession>
<dbReference type="InterPro" id="IPR013762">
    <property type="entry name" value="Integrase-like_cat_sf"/>
</dbReference>
<keyword evidence="1" id="KW-0229">DNA integration</keyword>
<keyword evidence="2 4" id="KW-0238">DNA-binding</keyword>
<dbReference type="PROSITE" id="PS51900">
    <property type="entry name" value="CB"/>
    <property type="match status" value="1"/>
</dbReference>
<evidence type="ECO:0000256" key="1">
    <source>
        <dbReference type="ARBA" id="ARBA00022908"/>
    </source>
</evidence>
<evidence type="ECO:0000259" key="6">
    <source>
        <dbReference type="PROSITE" id="PS51898"/>
    </source>
</evidence>
<keyword evidence="9" id="KW-1185">Reference proteome</keyword>
<evidence type="ECO:0000313" key="8">
    <source>
        <dbReference type="EMBL" id="KUF17405.1"/>
    </source>
</evidence>
<dbReference type="InterPro" id="IPR011010">
    <property type="entry name" value="DNA_brk_join_enz"/>
</dbReference>
<evidence type="ECO:0000256" key="4">
    <source>
        <dbReference type="PROSITE-ProRule" id="PRU01248"/>
    </source>
</evidence>
<dbReference type="Pfam" id="PF00589">
    <property type="entry name" value="Phage_integrase"/>
    <property type="match status" value="1"/>
</dbReference>
<dbReference type="PANTHER" id="PTHR30349:SF81">
    <property type="entry name" value="TYROSINE RECOMBINASE XERC"/>
    <property type="match status" value="1"/>
</dbReference>
<dbReference type="GO" id="GO:0006310">
    <property type="term" value="P:DNA recombination"/>
    <property type="evidence" value="ECO:0007669"/>
    <property type="project" value="UniProtKB-KW"/>
</dbReference>
<sequence length="415" mass="47364">MSSSDEVSRDLQSIRLARWGRVVPVDGVIPYVVVDPEGRPIEPIRRFLRDFVARGHSAGSVRSYAFDLHRWWRFLHVIDVPWDKATSAEVRDFVLWMGQAKKQRRAPRTKSAATAGQVNPITRKQYPGDGYGARTIRHSNAVLRCFYEFVIDAGEGPLANPVRRDRGRRGRANVHHNPLEPFRPEGRLRYNPKVPRQRPRAMPDERWVDLFAAMRSNRDRAILALAVSTAARASELLGIRAADVDWGDQLVQVRRKGTGAQQWLPASAESFIWLRLYLDELKDLGLNDPVWWTLRRRTKPGEDLTRRPLNYDALRAVLRRANDMLGTNWTMHDLRHTSALRMVRSQKLSLRDVQVILGHAHLTTTQLYLVEDDDEVLRRVHRYLADRQEAAAAPKPVAVGYDADDLAVLLGGVAP</sequence>
<dbReference type="PROSITE" id="PS51898">
    <property type="entry name" value="TYR_RECOMBINASE"/>
    <property type="match status" value="1"/>
</dbReference>
<feature type="region of interest" description="Disordered" evidence="5">
    <location>
        <begin position="162"/>
        <end position="199"/>
    </location>
</feature>
<dbReference type="InterPro" id="IPR010998">
    <property type="entry name" value="Integrase_recombinase_N"/>
</dbReference>
<gene>
    <name evidence="8" type="ORF">AT728_16525</name>
</gene>
<dbReference type="Gene3D" id="1.10.443.10">
    <property type="entry name" value="Intergrase catalytic core"/>
    <property type="match status" value="1"/>
</dbReference>
<reference evidence="8 9" key="1">
    <citation type="submission" date="2015-12" db="EMBL/GenBank/DDBJ databases">
        <title>Draft genome sequence of Streptomyces silvensis ATCC 53525, a producer of novel hormone antagonists.</title>
        <authorList>
            <person name="Johnston C.W."/>
            <person name="Li Y."/>
            <person name="Magarvey N.A."/>
        </authorList>
    </citation>
    <scope>NUCLEOTIDE SEQUENCE [LARGE SCALE GENOMIC DNA]</scope>
    <source>
        <strain evidence="8 9">ATCC 53525</strain>
    </source>
</reference>
<dbReference type="InterPro" id="IPR004107">
    <property type="entry name" value="Integrase_SAM-like_N"/>
</dbReference>
<evidence type="ECO:0000256" key="3">
    <source>
        <dbReference type="ARBA" id="ARBA00023172"/>
    </source>
</evidence>
<feature type="compositionally biased region" description="Polar residues" evidence="5">
    <location>
        <begin position="111"/>
        <end position="122"/>
    </location>
</feature>
<feature type="region of interest" description="Disordered" evidence="5">
    <location>
        <begin position="104"/>
        <end position="126"/>
    </location>
</feature>
<dbReference type="AlphaFoldDB" id="A0A0W7X3E1"/>
<dbReference type="EMBL" id="LOCL01000034">
    <property type="protein sequence ID" value="KUF17405.1"/>
    <property type="molecule type" value="Genomic_DNA"/>
</dbReference>
<feature type="domain" description="Tyr recombinase" evidence="6">
    <location>
        <begin position="197"/>
        <end position="382"/>
    </location>
</feature>
<evidence type="ECO:0000256" key="2">
    <source>
        <dbReference type="ARBA" id="ARBA00023125"/>
    </source>
</evidence>
<dbReference type="Proteomes" id="UP000054804">
    <property type="component" value="Unassembled WGS sequence"/>
</dbReference>
<dbReference type="CDD" id="cd00397">
    <property type="entry name" value="DNA_BRE_C"/>
    <property type="match status" value="1"/>
</dbReference>
<organism evidence="8 9">
    <name type="scientific">Streptomyces silvensis</name>
    <dbReference type="NCBI Taxonomy" id="1765722"/>
    <lineage>
        <taxon>Bacteria</taxon>
        <taxon>Bacillati</taxon>
        <taxon>Actinomycetota</taxon>
        <taxon>Actinomycetes</taxon>
        <taxon>Kitasatosporales</taxon>
        <taxon>Streptomycetaceae</taxon>
        <taxon>Streptomyces</taxon>
    </lineage>
</organism>
<evidence type="ECO:0000256" key="5">
    <source>
        <dbReference type="SAM" id="MobiDB-lite"/>
    </source>
</evidence>
<dbReference type="PANTHER" id="PTHR30349">
    <property type="entry name" value="PHAGE INTEGRASE-RELATED"/>
    <property type="match status" value="1"/>
</dbReference>
<evidence type="ECO:0000259" key="7">
    <source>
        <dbReference type="PROSITE" id="PS51900"/>
    </source>
</evidence>
<dbReference type="SUPFAM" id="SSF56349">
    <property type="entry name" value="DNA breaking-rejoining enzymes"/>
    <property type="match status" value="1"/>
</dbReference>
<dbReference type="InterPro" id="IPR050090">
    <property type="entry name" value="Tyrosine_recombinase_XerCD"/>
</dbReference>
<protein>
    <submittedName>
        <fullName evidence="8">Integrase</fullName>
    </submittedName>
</protein>
<dbReference type="Pfam" id="PF02899">
    <property type="entry name" value="Phage_int_SAM_1"/>
    <property type="match status" value="1"/>
</dbReference>
<evidence type="ECO:0000313" key="9">
    <source>
        <dbReference type="Proteomes" id="UP000054804"/>
    </source>
</evidence>
<keyword evidence="3" id="KW-0233">DNA recombination</keyword>
<dbReference type="Gene3D" id="1.10.150.130">
    <property type="match status" value="1"/>
</dbReference>
<dbReference type="GO" id="GO:0015074">
    <property type="term" value="P:DNA integration"/>
    <property type="evidence" value="ECO:0007669"/>
    <property type="project" value="UniProtKB-KW"/>
</dbReference>
<feature type="domain" description="Core-binding (CB)" evidence="7">
    <location>
        <begin position="35"/>
        <end position="151"/>
    </location>
</feature>